<dbReference type="Proteomes" id="UP001266305">
    <property type="component" value="Unassembled WGS sequence"/>
</dbReference>
<feature type="non-terminal residue" evidence="2">
    <location>
        <position position="59"/>
    </location>
</feature>
<feature type="region of interest" description="Disordered" evidence="1">
    <location>
        <begin position="25"/>
        <end position="59"/>
    </location>
</feature>
<evidence type="ECO:0008006" key="4">
    <source>
        <dbReference type="Google" id="ProtNLM"/>
    </source>
</evidence>
<comment type="caution">
    <text evidence="2">The sequence shown here is derived from an EMBL/GenBank/DDBJ whole genome shotgun (WGS) entry which is preliminary data.</text>
</comment>
<sequence length="59" mass="6172">PPHRHGLRAAYWRQRQEEGVLAQRGLGGDLDGADEATHPGLQLHAPGGALGVGHSSQGQ</sequence>
<keyword evidence="3" id="KW-1185">Reference proteome</keyword>
<protein>
    <recommendedName>
        <fullName evidence="4">MHC class I antigen</fullName>
    </recommendedName>
</protein>
<reference evidence="2 3" key="1">
    <citation type="submission" date="2023-05" db="EMBL/GenBank/DDBJ databases">
        <title>B98-5 Cell Line De Novo Hybrid Assembly: An Optical Mapping Approach.</title>
        <authorList>
            <person name="Kananen K."/>
            <person name="Auerbach J.A."/>
            <person name="Kautto E."/>
            <person name="Blachly J.S."/>
        </authorList>
    </citation>
    <scope>NUCLEOTIDE SEQUENCE [LARGE SCALE GENOMIC DNA]</scope>
    <source>
        <strain evidence="2">B95-8</strain>
        <tissue evidence="2">Cell line</tissue>
    </source>
</reference>
<proteinExistence type="predicted"/>
<dbReference type="EMBL" id="JASSZA010000007">
    <property type="protein sequence ID" value="KAK2105846.1"/>
    <property type="molecule type" value="Genomic_DNA"/>
</dbReference>
<accession>A0ABQ9V9L2</accession>
<gene>
    <name evidence="2" type="ORF">P7K49_015360</name>
</gene>
<feature type="non-terminal residue" evidence="2">
    <location>
        <position position="1"/>
    </location>
</feature>
<name>A0ABQ9V9L2_SAGOE</name>
<evidence type="ECO:0000256" key="1">
    <source>
        <dbReference type="SAM" id="MobiDB-lite"/>
    </source>
</evidence>
<organism evidence="2 3">
    <name type="scientific">Saguinus oedipus</name>
    <name type="common">Cotton-top tamarin</name>
    <name type="synonym">Oedipomidas oedipus</name>
    <dbReference type="NCBI Taxonomy" id="9490"/>
    <lineage>
        <taxon>Eukaryota</taxon>
        <taxon>Metazoa</taxon>
        <taxon>Chordata</taxon>
        <taxon>Craniata</taxon>
        <taxon>Vertebrata</taxon>
        <taxon>Euteleostomi</taxon>
        <taxon>Mammalia</taxon>
        <taxon>Eutheria</taxon>
        <taxon>Euarchontoglires</taxon>
        <taxon>Primates</taxon>
        <taxon>Haplorrhini</taxon>
        <taxon>Platyrrhini</taxon>
        <taxon>Cebidae</taxon>
        <taxon>Callitrichinae</taxon>
        <taxon>Saguinus</taxon>
    </lineage>
</organism>
<evidence type="ECO:0000313" key="3">
    <source>
        <dbReference type="Proteomes" id="UP001266305"/>
    </source>
</evidence>
<evidence type="ECO:0000313" key="2">
    <source>
        <dbReference type="EMBL" id="KAK2105846.1"/>
    </source>
</evidence>